<sequence>MQMSLVLALGASKVAMASSMFQNGTAANASAMTMPETIGEFSLVGCAETSLANFKMVAKSEHMSLNLCAASCPSKFMVTHEDECHCGDEEPSDMSKKDAESCALACPGAASEICGGVSAALSRRGGSKICTVYVRSSKPTVETKIEYHVHTITACPPTVTDCPAAPSVTTITKTLTTEICPAPEWHKKKIVCYGPNCAPEYPCQGEDCKKERVICKGDNCWTEACKPGDEWSKKVIVVTENECKLSATTAKPRLQRR</sequence>
<comment type="caution">
    <text evidence="1">The sequence shown here is derived from an EMBL/GenBank/DDBJ whole genome shotgun (WGS) entry which is preliminary data.</text>
</comment>
<keyword evidence="2" id="KW-1185">Reference proteome</keyword>
<evidence type="ECO:0000313" key="2">
    <source>
        <dbReference type="Proteomes" id="UP001148737"/>
    </source>
</evidence>
<dbReference type="Proteomes" id="UP001148737">
    <property type="component" value="Unassembled WGS sequence"/>
</dbReference>
<name>A0ACC1QMR0_9HYPO</name>
<proteinExistence type="predicted"/>
<dbReference type="EMBL" id="JANAKD010001488">
    <property type="protein sequence ID" value="KAJ3478930.1"/>
    <property type="molecule type" value="Genomic_DNA"/>
</dbReference>
<accession>A0ACC1QMR0</accession>
<protein>
    <submittedName>
        <fullName evidence="1">Uncharacterized protein</fullName>
    </submittedName>
</protein>
<organism evidence="1 2">
    <name type="scientific">Lecanicillium saksenae</name>
    <dbReference type="NCBI Taxonomy" id="468837"/>
    <lineage>
        <taxon>Eukaryota</taxon>
        <taxon>Fungi</taxon>
        <taxon>Dikarya</taxon>
        <taxon>Ascomycota</taxon>
        <taxon>Pezizomycotina</taxon>
        <taxon>Sordariomycetes</taxon>
        <taxon>Hypocreomycetidae</taxon>
        <taxon>Hypocreales</taxon>
        <taxon>Cordycipitaceae</taxon>
        <taxon>Lecanicillium</taxon>
    </lineage>
</organism>
<gene>
    <name evidence="1" type="ORF">NLG97_g8448</name>
</gene>
<reference evidence="1" key="1">
    <citation type="submission" date="2022-07" db="EMBL/GenBank/DDBJ databases">
        <title>Genome Sequence of Lecanicillium saksenae.</title>
        <authorList>
            <person name="Buettner E."/>
        </authorList>
    </citation>
    <scope>NUCLEOTIDE SEQUENCE</scope>
    <source>
        <strain evidence="1">VT-O1</strain>
    </source>
</reference>
<evidence type="ECO:0000313" key="1">
    <source>
        <dbReference type="EMBL" id="KAJ3478930.1"/>
    </source>
</evidence>